<dbReference type="GO" id="GO:0008841">
    <property type="term" value="F:dihydrofolate synthase activity"/>
    <property type="evidence" value="ECO:0007669"/>
    <property type="project" value="TreeGrafter"/>
</dbReference>
<dbReference type="InterPro" id="IPR004101">
    <property type="entry name" value="Mur_ligase_C"/>
</dbReference>
<dbReference type="GO" id="GO:0004326">
    <property type="term" value="F:tetrahydrofolylpolyglutamate synthase activity"/>
    <property type="evidence" value="ECO:0007669"/>
    <property type="project" value="InterPro"/>
</dbReference>
<evidence type="ECO:0000259" key="7">
    <source>
        <dbReference type="Pfam" id="PF02875"/>
    </source>
</evidence>
<keyword evidence="6" id="KW-0460">Magnesium</keyword>
<dbReference type="GO" id="GO:0046872">
    <property type="term" value="F:metal ion binding"/>
    <property type="evidence" value="ECO:0007669"/>
    <property type="project" value="UniProtKB-KW"/>
</dbReference>
<dbReference type="PANTHER" id="PTHR11136">
    <property type="entry name" value="FOLYLPOLYGLUTAMATE SYNTHASE-RELATED"/>
    <property type="match status" value="1"/>
</dbReference>
<dbReference type="GO" id="GO:0005524">
    <property type="term" value="F:ATP binding"/>
    <property type="evidence" value="ECO:0007669"/>
    <property type="project" value="UniProtKB-KW"/>
</dbReference>
<dbReference type="SUPFAM" id="SSF53244">
    <property type="entry name" value="MurD-like peptide ligases, peptide-binding domain"/>
    <property type="match status" value="1"/>
</dbReference>
<name>A0A7S3NJD0_9STRA</name>
<dbReference type="AlphaFoldDB" id="A0A7S3NJD0"/>
<dbReference type="SUPFAM" id="SSF53623">
    <property type="entry name" value="MurD-like peptide ligases, catalytic domain"/>
    <property type="match status" value="1"/>
</dbReference>
<keyword evidence="5" id="KW-0067">ATP-binding</keyword>
<dbReference type="NCBIfam" id="TIGR01499">
    <property type="entry name" value="folC"/>
    <property type="match status" value="1"/>
</dbReference>
<dbReference type="InterPro" id="IPR036565">
    <property type="entry name" value="Mur-like_cat_sf"/>
</dbReference>
<keyword evidence="4" id="KW-0547">Nucleotide-binding</keyword>
<comment type="similarity">
    <text evidence="1">Belongs to the folylpolyglutamate synthase family.</text>
</comment>
<evidence type="ECO:0000313" key="8">
    <source>
        <dbReference type="EMBL" id="CAE0364615.1"/>
    </source>
</evidence>
<reference evidence="8" key="1">
    <citation type="submission" date="2021-01" db="EMBL/GenBank/DDBJ databases">
        <authorList>
            <person name="Corre E."/>
            <person name="Pelletier E."/>
            <person name="Niang G."/>
            <person name="Scheremetjew M."/>
            <person name="Finn R."/>
            <person name="Kale V."/>
            <person name="Holt S."/>
            <person name="Cochrane G."/>
            <person name="Meng A."/>
            <person name="Brown T."/>
            <person name="Cohen L."/>
        </authorList>
    </citation>
    <scope>NUCLEOTIDE SEQUENCE</scope>
    <source>
        <strain evidence="8">CCMP1510</strain>
    </source>
</reference>
<dbReference type="GO" id="GO:0005737">
    <property type="term" value="C:cytoplasm"/>
    <property type="evidence" value="ECO:0007669"/>
    <property type="project" value="TreeGrafter"/>
</dbReference>
<organism evidence="8">
    <name type="scientific">Aureoumbra lagunensis</name>
    <dbReference type="NCBI Taxonomy" id="44058"/>
    <lineage>
        <taxon>Eukaryota</taxon>
        <taxon>Sar</taxon>
        <taxon>Stramenopiles</taxon>
        <taxon>Ochrophyta</taxon>
        <taxon>Pelagophyceae</taxon>
        <taxon>Pelagomonadales</taxon>
        <taxon>Aureoumbra</taxon>
    </lineage>
</organism>
<evidence type="ECO:0000256" key="2">
    <source>
        <dbReference type="ARBA" id="ARBA00022598"/>
    </source>
</evidence>
<evidence type="ECO:0000256" key="3">
    <source>
        <dbReference type="ARBA" id="ARBA00022723"/>
    </source>
</evidence>
<protein>
    <recommendedName>
        <fullName evidence="7">Mur ligase C-terminal domain-containing protein</fullName>
    </recommendedName>
</protein>
<dbReference type="PANTHER" id="PTHR11136:SF0">
    <property type="entry name" value="DIHYDROFOLATE SYNTHETASE-RELATED"/>
    <property type="match status" value="1"/>
</dbReference>
<sequence>MNYRTVEAALLAGPRTHAQLLNLSVSERSRRRSNFFGNLLYKYGMSGACKERGAFIHVAGTKGKGSVCESIRARLVKAGLRVGTFTSPHLHSCRERIRIGSQLISANDLTEVGSAALQLIQNAEDKSEWGAVFFDRLLAAALIYFSTERCEIVVMETGIGGKYDSTNFIQDPQQLAVAVITSLSLDHTAMLGPTLSEIAVHKAGIMRNGRPCITSTNQVPTALQALRRETRRVGAILHEVPPLTFENNKSITAENEALAIRACAEILQVDISTIPHLNDLDLGRPAGRMEYLSVLGSTLLVDCAHNGDSIHRLLTEVATNDNWVIVFGCGQEKEGRHHMLRVLERHARQKSSETMIILTEAGYNNNPPLPFTKRAAPAHELASALEDAMTDSNALRVMQPASPSVSNALDIALAEAKHHRAGILVCGSVYIAAEAREWAAERDPTCLSSSDLAFKHNRVLEEDR</sequence>
<gene>
    <name evidence="8" type="ORF">ALAG00032_LOCUS5356</name>
</gene>
<proteinExistence type="inferred from homology"/>
<dbReference type="InterPro" id="IPR001645">
    <property type="entry name" value="Folylpolyglutamate_synth"/>
</dbReference>
<accession>A0A7S3NJD0</accession>
<evidence type="ECO:0000256" key="4">
    <source>
        <dbReference type="ARBA" id="ARBA00022741"/>
    </source>
</evidence>
<keyword evidence="3" id="KW-0479">Metal-binding</keyword>
<feature type="domain" description="Mur ligase C-terminal" evidence="7">
    <location>
        <begin position="287"/>
        <end position="428"/>
    </location>
</feature>
<evidence type="ECO:0000256" key="5">
    <source>
        <dbReference type="ARBA" id="ARBA00022840"/>
    </source>
</evidence>
<evidence type="ECO:0000256" key="6">
    <source>
        <dbReference type="ARBA" id="ARBA00022842"/>
    </source>
</evidence>
<evidence type="ECO:0000256" key="1">
    <source>
        <dbReference type="ARBA" id="ARBA00008276"/>
    </source>
</evidence>
<dbReference type="Pfam" id="PF02875">
    <property type="entry name" value="Mur_ligase_C"/>
    <property type="match status" value="1"/>
</dbReference>
<dbReference type="InterPro" id="IPR036615">
    <property type="entry name" value="Mur_ligase_C_dom_sf"/>
</dbReference>
<dbReference type="Gene3D" id="3.90.190.20">
    <property type="entry name" value="Mur ligase, C-terminal domain"/>
    <property type="match status" value="1"/>
</dbReference>
<dbReference type="Gene3D" id="3.40.1190.10">
    <property type="entry name" value="Mur-like, catalytic domain"/>
    <property type="match status" value="1"/>
</dbReference>
<dbReference type="EMBL" id="HBIJ01007575">
    <property type="protein sequence ID" value="CAE0364615.1"/>
    <property type="molecule type" value="Transcribed_RNA"/>
</dbReference>
<keyword evidence="2" id="KW-0436">Ligase</keyword>